<evidence type="ECO:0000313" key="4">
    <source>
        <dbReference type="Proteomes" id="UP000217033"/>
    </source>
</evidence>
<dbReference type="Pfam" id="PF04200">
    <property type="entry name" value="Lipoprotein_17"/>
    <property type="match status" value="5"/>
</dbReference>
<keyword evidence="1" id="KW-0732">Signal</keyword>
<dbReference type="PROSITE" id="PS51257">
    <property type="entry name" value="PROKAR_LIPOPROTEIN"/>
    <property type="match status" value="1"/>
</dbReference>
<proteinExistence type="predicted"/>
<feature type="domain" description="Lipoprotein-associated type-17" evidence="2">
    <location>
        <begin position="268"/>
        <end position="361"/>
    </location>
</feature>
<dbReference type="EMBL" id="NQMN01000001">
    <property type="protein sequence ID" value="PAF55357.1"/>
    <property type="molecule type" value="Genomic_DNA"/>
</dbReference>
<feature type="domain" description="Lipoprotein-associated type-17" evidence="2">
    <location>
        <begin position="158"/>
        <end position="250"/>
    </location>
</feature>
<protein>
    <recommendedName>
        <fullName evidence="2">Lipoprotein-associated type-17 domain-containing protein</fullName>
    </recommendedName>
</protein>
<evidence type="ECO:0000256" key="1">
    <source>
        <dbReference type="SAM" id="SignalP"/>
    </source>
</evidence>
<organism evidence="3 4">
    <name type="scientific">Mycoplasmopsis agassizii</name>
    <dbReference type="NCBI Taxonomy" id="33922"/>
    <lineage>
        <taxon>Bacteria</taxon>
        <taxon>Bacillati</taxon>
        <taxon>Mycoplasmatota</taxon>
        <taxon>Mycoplasmoidales</taxon>
        <taxon>Metamycoplasmataceae</taxon>
        <taxon>Mycoplasmopsis</taxon>
    </lineage>
</organism>
<feature type="domain" description="Lipoprotein-associated type-17" evidence="2">
    <location>
        <begin position="494"/>
        <end position="588"/>
    </location>
</feature>
<evidence type="ECO:0000313" key="3">
    <source>
        <dbReference type="EMBL" id="PAF55357.1"/>
    </source>
</evidence>
<keyword evidence="4" id="KW-1185">Reference proteome</keyword>
<dbReference type="InterPro" id="IPR007326">
    <property type="entry name" value="Lipoprotein-assoc_dom"/>
</dbReference>
<feature type="chain" id="PRO_5045697468" description="Lipoprotein-associated type-17 domain-containing protein" evidence="1">
    <location>
        <begin position="27"/>
        <end position="1131"/>
    </location>
</feature>
<feature type="signal peptide" evidence="1">
    <location>
        <begin position="1"/>
        <end position="26"/>
    </location>
</feature>
<comment type="caution">
    <text evidence="3">The sequence shown here is derived from an EMBL/GenBank/DDBJ whole genome shotgun (WGS) entry which is preliminary data.</text>
</comment>
<feature type="domain" description="Lipoprotein-associated type-17" evidence="2">
    <location>
        <begin position="722"/>
        <end position="820"/>
    </location>
</feature>
<sequence length="1131" mass="124072">MKKLNKKSFLFLGGIVATGVAATAIACSNGTGSEAEKTALVAKVANQVRSLNLVANATYESLESLKTALENANDVEKISAVLNQTSATGFKKVFNDNSDVKLKSTNGVRIDLGKVIVSVTLTFQNSNVVVNSNVNIVINTEQLEINIAKSKTWYATLSKTNTAGDSFKNNLPSRTKTVDSFVFANALTRVPEGYDAHFVVVKDSANDTNGTLKVNVVLGKGLEFFNLDETVTRDLNTAKGVEITISGFATSETFKEQTDKEIVTSWYQTIADTNTAGTNFKNQLPSSVGPLNAGVFATPLRVSPEGFSQNFVVVANSINDKTGTLKVKVVLSKATQFFNLDGTVADSLEAATGKEITVSGFEINNPEIITNWYEKVSATSEVSDSFKTTLPSNVLTVDASVFKTPLTSAPDKFSTHFVVVENSADDEKGTLKVKVVLAKTTQFFNKDGSAVLAVSDADGTEVLLTGFAKKDQPKTPEKPNFSTEIEKAKTWYPTINSTNQTSGNFKNTLPSKVSVVDGSVFENALTNSPEGLTINYEVIKGSSNDNEGSLKVKVVLAKGANFFNEDGTIANSLAQAVGKEITVLGFKKLSDEQPNPPVETVNQQVKKWFTFLSSTFIHLSERERVTWPSDITNEMLSAELAKWVNGPKGEFTNPEGTIPEIKLFPENTTDDSQGIVYINVSLKNSEGKYFNKDGIEQDEPYLQKARVQGLLSYQTFAQDLYDQIKDFKIENSTNNVSNSPESKNASLLEKHFEYLTLNKKHDFKILVENSPAKDAINDKEGTLKVRVYVTRAGHYLGYFGTDVESKSKAHFIDITVSGFRIISDLENAVEKITNFKVKDNLTIADAKKIKALNNSDVNLEKLIETLNLGLATDQQLNFDTKNLELVSTKDLITLEFDDRSTVIAVKITLKDKTTQLSTTLQFKTDFNGFLPLFLTPEKKPKVDLNNKYAVIEFKEFKKTANQTSQQRIKQFISAFVKANKNDSVKLNNFANSFSYAVSSRVSSGIDKLNLIIPYNVEEFKATNNPINWMVNAATGNIPESWIGASSEFTVFGGLQNNTRNNEANGKPWNYNAADGTKKLTFATIDNKQYWITNKDSQFVGNSRSTIKTGSTTSPFTDGLAVAVRLLMETLK</sequence>
<gene>
    <name evidence="3" type="ORF">CJF60_01555</name>
</gene>
<reference evidence="3" key="1">
    <citation type="submission" date="2017-08" db="EMBL/GenBank/DDBJ databases">
        <authorList>
            <person name="Alvarez-Ponce D."/>
            <person name="Weitzman C.L."/>
            <person name="Tillett R.L."/>
            <person name="Sandmeier F.C."/>
            <person name="Tracy C.R."/>
        </authorList>
    </citation>
    <scope>NUCLEOTIDE SEQUENCE [LARGE SCALE GENOMIC DNA]</scope>
    <source>
        <strain evidence="3">PS6</strain>
    </source>
</reference>
<dbReference type="Proteomes" id="UP000217033">
    <property type="component" value="Unassembled WGS sequence"/>
</dbReference>
<feature type="domain" description="Lipoprotein-associated type-17" evidence="2">
    <location>
        <begin position="374"/>
        <end position="446"/>
    </location>
</feature>
<accession>A0ABX4H628</accession>
<dbReference type="RefSeq" id="WP_084231919.1">
    <property type="nucleotide sequence ID" value="NZ_CP166874.1"/>
</dbReference>
<evidence type="ECO:0000259" key="2">
    <source>
        <dbReference type="Pfam" id="PF04200"/>
    </source>
</evidence>
<name>A0ABX4H628_9BACT</name>